<dbReference type="KEGG" id="tsph:KIH39_06980"/>
<dbReference type="RefSeq" id="WP_213498559.1">
    <property type="nucleotide sequence ID" value="NZ_CP074694.1"/>
</dbReference>
<proteinExistence type="predicted"/>
<dbReference type="Proteomes" id="UP000676194">
    <property type="component" value="Chromosome"/>
</dbReference>
<gene>
    <name evidence="1" type="ORF">KIH39_06980</name>
</gene>
<evidence type="ECO:0000313" key="1">
    <source>
        <dbReference type="EMBL" id="QVL33647.1"/>
    </source>
</evidence>
<accession>A0A8E6B943</accession>
<keyword evidence="2" id="KW-1185">Reference proteome</keyword>
<evidence type="ECO:0000313" key="2">
    <source>
        <dbReference type="Proteomes" id="UP000676194"/>
    </source>
</evidence>
<organism evidence="1 2">
    <name type="scientific">Telmatocola sphagniphila</name>
    <dbReference type="NCBI Taxonomy" id="1123043"/>
    <lineage>
        <taxon>Bacteria</taxon>
        <taxon>Pseudomonadati</taxon>
        <taxon>Planctomycetota</taxon>
        <taxon>Planctomycetia</taxon>
        <taxon>Gemmatales</taxon>
        <taxon>Gemmataceae</taxon>
    </lineage>
</organism>
<protein>
    <submittedName>
        <fullName evidence="1">Uncharacterized protein</fullName>
    </submittedName>
</protein>
<dbReference type="EMBL" id="CP074694">
    <property type="protein sequence ID" value="QVL33647.1"/>
    <property type="molecule type" value="Genomic_DNA"/>
</dbReference>
<sequence length="86" mass="9757">MKALAAPLTVEQYFLEARSKLLDLAAFLDRIHRGESTSAAVTDSRVKKIEKALEVLLEKSGVDRAARIQEIFSQEYDPQWKKPSPR</sequence>
<reference evidence="1" key="1">
    <citation type="submission" date="2021-05" db="EMBL/GenBank/DDBJ databases">
        <title>Complete genome sequence of the cellulolytic planctomycete Telmatocola sphagniphila SP2T and characterization of the first cellulase from planctomycetes.</title>
        <authorList>
            <person name="Rakitin A.L."/>
            <person name="Beletsky A.V."/>
            <person name="Naumoff D.G."/>
            <person name="Kulichevskaya I.S."/>
            <person name="Mardanov A.V."/>
            <person name="Ravin N.V."/>
            <person name="Dedysh S.N."/>
        </authorList>
    </citation>
    <scope>NUCLEOTIDE SEQUENCE</scope>
    <source>
        <strain evidence="1">SP2T</strain>
    </source>
</reference>
<dbReference type="AlphaFoldDB" id="A0A8E6B943"/>
<name>A0A8E6B943_9BACT</name>